<dbReference type="InterPro" id="IPR032675">
    <property type="entry name" value="LRR_dom_sf"/>
</dbReference>
<feature type="region of interest" description="Disordered" evidence="2">
    <location>
        <begin position="441"/>
        <end position="465"/>
    </location>
</feature>
<proteinExistence type="predicted"/>
<gene>
    <name evidence="3" type="ORF">GPECTOR_12g512</name>
</gene>
<feature type="region of interest" description="Disordered" evidence="2">
    <location>
        <begin position="1092"/>
        <end position="1131"/>
    </location>
</feature>
<feature type="compositionally biased region" description="Pro residues" evidence="2">
    <location>
        <begin position="676"/>
        <end position="685"/>
    </location>
</feature>
<dbReference type="OrthoDB" id="691424at2759"/>
<feature type="compositionally biased region" description="Polar residues" evidence="2">
    <location>
        <begin position="1199"/>
        <end position="1213"/>
    </location>
</feature>
<dbReference type="SUPFAM" id="SSF52047">
    <property type="entry name" value="RNI-like"/>
    <property type="match status" value="1"/>
</dbReference>
<evidence type="ECO:0000313" key="4">
    <source>
        <dbReference type="Proteomes" id="UP000075714"/>
    </source>
</evidence>
<dbReference type="GO" id="GO:0005930">
    <property type="term" value="C:axoneme"/>
    <property type="evidence" value="ECO:0007669"/>
    <property type="project" value="UniProtKB-SubCell"/>
</dbReference>
<dbReference type="PANTHER" id="PTHR31579:SF1">
    <property type="entry name" value="OS03G0796600 PROTEIN"/>
    <property type="match status" value="1"/>
</dbReference>
<feature type="region of interest" description="Disordered" evidence="2">
    <location>
        <begin position="1"/>
        <end position="35"/>
    </location>
</feature>
<dbReference type="Pfam" id="PF04720">
    <property type="entry name" value="PDDEXK_6"/>
    <property type="match status" value="1"/>
</dbReference>
<feature type="region of interest" description="Disordered" evidence="2">
    <location>
        <begin position="1243"/>
        <end position="1263"/>
    </location>
</feature>
<feature type="compositionally biased region" description="Low complexity" evidence="2">
    <location>
        <begin position="646"/>
        <end position="675"/>
    </location>
</feature>
<sequence>MRSRSKGRVRAAPMPYASAGPGSLAPPNGTQPLHPVIQTSSGGFVAVGISDHRSAAQSHFSRSSIVSLATAQTSADLDDAIMEAMESELFEGGGPELNAATSHRVGGGSSPQGCSTSRSCAVVAPAELAALAAGFARLPDRTGSACNVTAGSGTAVAAALSDGVSANAALAEILRCGSGGAARGTGGPISLADAAAMAAPPPLLVDLRALQMAGGSTDGAVQALPASGGVGAHAALHPATTTASATAGPHPSMFTTSGAFAVYGLANGPVRHDPRVTGIHSATAVMQRESSLQASVQQGQCRGEGGHYSALNGGMALQHRAAAALGVSGESSERALSHQHQHHRICSISSPVTGAHAPPALANAHPALAQAVASTALAASPGAGMQASSGVADGAVGGELNMPLAMPFASAAAASASADTVVGGKEDVQALGWDMSRPIGPCPVPGGPPRGSGSGRGGGSMGPGSASSYHPYTVAGSIAAAAFRSVNAFSGTPSLAAPGPTSTPNSLTAAQCSEFHTLGGPSSGSNVVLTGAWGSASALSGQHLPSGAYGARAGAAISASFSPLHLYGVLPDGPVASGAASNGLERAAISAATAASGRGSFDCGGGSGAVDDSVASAVRALLRLGPALGLPHPQPPPEYAEAISCPPAGAPGSPSRSPAAAAAASSPGNLSGAAPPAAPPPPAPPPVELLEFLEPCGQPAVDRYLQQLVLDPSPERHVFLCKRPLGSAACRAIASCLRVCPGIKSVTLSYCSITCDGLATLCDGLRCCRDLLVLDLSYNAIGDMGAAALAACLPDMPCLASLTLAGNADLADAGVAALAAATRGCAALRRVGLRGTAAGQLGLRDLAAALASNLRRSAAAARRAGVCGAYGGERMVTWDGTLGSGPQPAATGAAAAGNDGVFIAQLCALLRTLVQPALAAEQAVAEAVSELMVEAPAARVAAAAATAVAASGGEEAASPADGGDFDLLSAGSSAAGSRRRGSGAAVETLAGATSAAAATAVNGSHLPYHPGVIIVDPELREQFEVAMPTPRYEALVSALPRVYVGAEERLPLVVEVLCDEMALALRSKGLVIPPWRESAAMISKWQPKQSKLLIPSGSAGTGGMGGGASGPPSARSTGTGTGSGSVTPRVSLAGGMAGGMAGGGALTLPGVAGGGGAGGGSGGAAPMPVHWQHGGGRGGGGGEPSLGPAPSLGSVASAVDSSRGSKAESSAMGQSFGFRRCTSSNGFLLGSVGMSLSLNGPVLESPSASSTARPGSAKSRKSRAAAEAEAAAAAAAEAAAAAVAAAEVEAVGGISLGNGLAPARPQPRGPPEPCLSAASAIAATTKVAAAPLILMAAAGRGGGGR</sequence>
<feature type="region of interest" description="Disordered" evidence="2">
    <location>
        <begin position="1156"/>
        <end position="1213"/>
    </location>
</feature>
<reference evidence="4" key="1">
    <citation type="journal article" date="2016" name="Nat. Commun.">
        <title>The Gonium pectorale genome demonstrates co-option of cell cycle regulation during the evolution of multicellularity.</title>
        <authorList>
            <person name="Hanschen E.R."/>
            <person name="Marriage T.N."/>
            <person name="Ferris P.J."/>
            <person name="Hamaji T."/>
            <person name="Toyoda A."/>
            <person name="Fujiyama A."/>
            <person name="Neme R."/>
            <person name="Noguchi H."/>
            <person name="Minakuchi Y."/>
            <person name="Suzuki M."/>
            <person name="Kawai-Toyooka H."/>
            <person name="Smith D.R."/>
            <person name="Sparks H."/>
            <person name="Anderson J."/>
            <person name="Bakaric R."/>
            <person name="Luria V."/>
            <person name="Karger A."/>
            <person name="Kirschner M.W."/>
            <person name="Durand P.M."/>
            <person name="Michod R.E."/>
            <person name="Nozaki H."/>
            <person name="Olson B.J."/>
        </authorList>
    </citation>
    <scope>NUCLEOTIDE SEQUENCE [LARGE SCALE GENOMIC DNA]</scope>
    <source>
        <strain evidence="4">NIES-2863</strain>
    </source>
</reference>
<protein>
    <submittedName>
        <fullName evidence="3">Uncharacterized protein</fullName>
    </submittedName>
</protein>
<evidence type="ECO:0000256" key="1">
    <source>
        <dbReference type="ARBA" id="ARBA00004430"/>
    </source>
</evidence>
<dbReference type="Gene3D" id="3.80.10.10">
    <property type="entry name" value="Ribonuclease Inhibitor"/>
    <property type="match status" value="1"/>
</dbReference>
<dbReference type="EMBL" id="LSYV01000013">
    <property type="protein sequence ID" value="KXZ51549.1"/>
    <property type="molecule type" value="Genomic_DNA"/>
</dbReference>
<comment type="caution">
    <text evidence="3">The sequence shown here is derived from an EMBL/GenBank/DDBJ whole genome shotgun (WGS) entry which is preliminary data.</text>
</comment>
<keyword evidence="4" id="KW-1185">Reference proteome</keyword>
<name>A0A150GNY6_GONPE</name>
<dbReference type="InterPro" id="IPR001611">
    <property type="entry name" value="Leu-rich_rpt"/>
</dbReference>
<evidence type="ECO:0000313" key="3">
    <source>
        <dbReference type="EMBL" id="KXZ51549.1"/>
    </source>
</evidence>
<feature type="compositionally biased region" description="Gly residues" evidence="2">
    <location>
        <begin position="449"/>
        <end position="462"/>
    </location>
</feature>
<feature type="compositionally biased region" description="Low complexity" evidence="2">
    <location>
        <begin position="1185"/>
        <end position="1194"/>
    </location>
</feature>
<comment type="subcellular location">
    <subcellularLocation>
        <location evidence="1">Cytoplasm</location>
        <location evidence="1">Cytoskeleton</location>
        <location evidence="1">Cilium axoneme</location>
    </subcellularLocation>
</comment>
<dbReference type="Pfam" id="PF13516">
    <property type="entry name" value="LRR_6"/>
    <property type="match status" value="1"/>
</dbReference>
<organism evidence="3 4">
    <name type="scientific">Gonium pectorale</name>
    <name type="common">Green alga</name>
    <dbReference type="NCBI Taxonomy" id="33097"/>
    <lineage>
        <taxon>Eukaryota</taxon>
        <taxon>Viridiplantae</taxon>
        <taxon>Chlorophyta</taxon>
        <taxon>core chlorophytes</taxon>
        <taxon>Chlorophyceae</taxon>
        <taxon>CS clade</taxon>
        <taxon>Chlamydomonadales</taxon>
        <taxon>Volvocaceae</taxon>
        <taxon>Gonium</taxon>
    </lineage>
</organism>
<dbReference type="InterPro" id="IPR006502">
    <property type="entry name" value="PDDEXK-like"/>
</dbReference>
<feature type="compositionally biased region" description="Gly residues" evidence="2">
    <location>
        <begin position="1173"/>
        <end position="1184"/>
    </location>
</feature>
<feature type="compositionally biased region" description="Gly residues" evidence="2">
    <location>
        <begin position="1099"/>
        <end position="1109"/>
    </location>
</feature>
<feature type="compositionally biased region" description="Low complexity" evidence="2">
    <location>
        <begin position="1110"/>
        <end position="1131"/>
    </location>
</feature>
<dbReference type="PANTHER" id="PTHR31579">
    <property type="entry name" value="OS03G0796600 PROTEIN"/>
    <property type="match status" value="1"/>
</dbReference>
<dbReference type="Proteomes" id="UP000075714">
    <property type="component" value="Unassembled WGS sequence"/>
</dbReference>
<feature type="region of interest" description="Disordered" evidence="2">
    <location>
        <begin position="632"/>
        <end position="685"/>
    </location>
</feature>
<evidence type="ECO:0000256" key="2">
    <source>
        <dbReference type="SAM" id="MobiDB-lite"/>
    </source>
</evidence>
<accession>A0A150GNY6</accession>
<dbReference type="SMART" id="SM00368">
    <property type="entry name" value="LRR_RI"/>
    <property type="match status" value="4"/>
</dbReference>
<dbReference type="STRING" id="33097.A0A150GNY6"/>